<sequence length="541" mass="56643">MLLGACGGMPGGVESAANRAMPALPTDSAALRAQGLAALNAGDHRGAILALSEATARAPRDAELQTLLGLAYHNAGERDPEAIELAIAGYDLALKSQPGNFWAAALAGRAAYDRGRYDEATRRFGQAVLARPGDPRALMALAQAAYMNGDAVLAAVSAERAADRFADAPERAGALRLAALAEAASGDGARGNALVDAVAILDPAGARALAPRVAQLAQTAPVDGAGVGDGASEAPVAPNQISVDVAIVLAQNTSRERIGINLLDGLSLQYGYSRADSRRISRGDNGNTNTLDRVITEAIGIPQLTYNLNLFNRGGQNYQVVARPTLTAYSGETSEFFVGRTLKVAVSGINAGQLESIDIGIELKVTPVEITPDGTRVRIETGRSFLTADAAGNFNEALTTFRQRVSATAELRFGETLVLSGLSESVDDATYSKTPVLGEVPLIGSLFNERAKQSRRDAVLILVTPSRPAALPGRAWARAEAVERLATLWTEIVDPSSNGVDAARRLKGMRMFTRMAPGDSPLAWPSPRKMSGEMLGELLAP</sequence>
<name>A0ABW3H1I0_9SPHN</name>
<protein>
    <submittedName>
        <fullName evidence="3">Tetratricopeptide repeat protein</fullName>
    </submittedName>
</protein>
<dbReference type="InterPro" id="IPR004846">
    <property type="entry name" value="T2SS/T3SS_dom"/>
</dbReference>
<keyword evidence="4" id="KW-1185">Reference proteome</keyword>
<gene>
    <name evidence="3" type="ORF">ACFQ1E_01545</name>
</gene>
<feature type="domain" description="Type II/III secretion system secretin-like" evidence="2">
    <location>
        <begin position="316"/>
        <end position="465"/>
    </location>
</feature>
<organism evidence="3 4">
    <name type="scientific">Sphingomonas canadensis</name>
    <dbReference type="NCBI Taxonomy" id="1219257"/>
    <lineage>
        <taxon>Bacteria</taxon>
        <taxon>Pseudomonadati</taxon>
        <taxon>Pseudomonadota</taxon>
        <taxon>Alphaproteobacteria</taxon>
        <taxon>Sphingomonadales</taxon>
        <taxon>Sphingomonadaceae</taxon>
        <taxon>Sphingomonas</taxon>
    </lineage>
</organism>
<dbReference type="EMBL" id="JBHTJG010000001">
    <property type="protein sequence ID" value="MFD0945014.1"/>
    <property type="molecule type" value="Genomic_DNA"/>
</dbReference>
<reference evidence="4" key="1">
    <citation type="journal article" date="2019" name="Int. J. Syst. Evol. Microbiol.">
        <title>The Global Catalogue of Microorganisms (GCM) 10K type strain sequencing project: providing services to taxonomists for standard genome sequencing and annotation.</title>
        <authorList>
            <consortium name="The Broad Institute Genomics Platform"/>
            <consortium name="The Broad Institute Genome Sequencing Center for Infectious Disease"/>
            <person name="Wu L."/>
            <person name="Ma J."/>
        </authorList>
    </citation>
    <scope>NUCLEOTIDE SEQUENCE [LARGE SCALE GENOMIC DNA]</scope>
    <source>
        <strain evidence="4">CCUG 62982</strain>
    </source>
</reference>
<dbReference type="Pfam" id="PF00263">
    <property type="entry name" value="Secretin"/>
    <property type="match status" value="1"/>
</dbReference>
<dbReference type="RefSeq" id="WP_264942716.1">
    <property type="nucleotide sequence ID" value="NZ_JAPDRA010000001.1"/>
</dbReference>
<dbReference type="Pfam" id="PF13432">
    <property type="entry name" value="TPR_16"/>
    <property type="match status" value="2"/>
</dbReference>
<dbReference type="InterPro" id="IPR050810">
    <property type="entry name" value="Bact_Secretion_Sys_Channel"/>
</dbReference>
<proteinExistence type="inferred from homology"/>
<evidence type="ECO:0000313" key="4">
    <source>
        <dbReference type="Proteomes" id="UP001596977"/>
    </source>
</evidence>
<comment type="caution">
    <text evidence="3">The sequence shown here is derived from an EMBL/GenBank/DDBJ whole genome shotgun (WGS) entry which is preliminary data.</text>
</comment>
<evidence type="ECO:0000259" key="2">
    <source>
        <dbReference type="Pfam" id="PF00263"/>
    </source>
</evidence>
<dbReference type="PANTHER" id="PTHR30332">
    <property type="entry name" value="PROBABLE GENERAL SECRETION PATHWAY PROTEIN D"/>
    <property type="match status" value="1"/>
</dbReference>
<comment type="similarity">
    <text evidence="1">Belongs to the bacterial secretin family.</text>
</comment>
<dbReference type="Proteomes" id="UP001596977">
    <property type="component" value="Unassembled WGS sequence"/>
</dbReference>
<accession>A0ABW3H1I0</accession>
<dbReference type="InterPro" id="IPR011990">
    <property type="entry name" value="TPR-like_helical_dom_sf"/>
</dbReference>
<evidence type="ECO:0000313" key="3">
    <source>
        <dbReference type="EMBL" id="MFD0945014.1"/>
    </source>
</evidence>
<dbReference type="Gene3D" id="1.25.40.10">
    <property type="entry name" value="Tetratricopeptide repeat domain"/>
    <property type="match status" value="2"/>
</dbReference>
<evidence type="ECO:0000256" key="1">
    <source>
        <dbReference type="RuleBase" id="RU004003"/>
    </source>
</evidence>
<dbReference type="PANTHER" id="PTHR30332:SF17">
    <property type="entry name" value="TYPE IV PILIATION SYSTEM PROTEIN DR_0774-RELATED"/>
    <property type="match status" value="1"/>
</dbReference>
<dbReference type="SUPFAM" id="SSF48452">
    <property type="entry name" value="TPR-like"/>
    <property type="match status" value="1"/>
</dbReference>